<dbReference type="PANTHER" id="PTHR23044">
    <property type="entry name" value="3'-5' EXONUCLEASE ERI1-RELATED"/>
    <property type="match status" value="1"/>
</dbReference>
<organism evidence="2 3">
    <name type="scientific">Protopolystoma xenopodis</name>
    <dbReference type="NCBI Taxonomy" id="117903"/>
    <lineage>
        <taxon>Eukaryota</taxon>
        <taxon>Metazoa</taxon>
        <taxon>Spiralia</taxon>
        <taxon>Lophotrochozoa</taxon>
        <taxon>Platyhelminthes</taxon>
        <taxon>Monogenea</taxon>
        <taxon>Polyopisthocotylea</taxon>
        <taxon>Polystomatidea</taxon>
        <taxon>Polystomatidae</taxon>
        <taxon>Protopolystoma</taxon>
    </lineage>
</organism>
<reference evidence="2" key="1">
    <citation type="submission" date="2018-11" db="EMBL/GenBank/DDBJ databases">
        <authorList>
            <consortium name="Pathogen Informatics"/>
        </authorList>
    </citation>
    <scope>NUCLEOTIDE SEQUENCE</scope>
</reference>
<name>A0A448XDG7_9PLAT</name>
<dbReference type="AlphaFoldDB" id="A0A448XDG7"/>
<proteinExistence type="predicted"/>
<gene>
    <name evidence="2" type="ORF">PXEA_LOCUS27566</name>
</gene>
<dbReference type="InterPro" id="IPR036397">
    <property type="entry name" value="RNaseH_sf"/>
</dbReference>
<evidence type="ECO:0000313" key="3">
    <source>
        <dbReference type="Proteomes" id="UP000784294"/>
    </source>
</evidence>
<dbReference type="OrthoDB" id="448399at2759"/>
<dbReference type="PANTHER" id="PTHR23044:SF61">
    <property type="entry name" value="3'-5' EXORIBONUCLEASE 1-RELATED"/>
    <property type="match status" value="1"/>
</dbReference>
<evidence type="ECO:0000313" key="2">
    <source>
        <dbReference type="EMBL" id="VEL34126.1"/>
    </source>
</evidence>
<dbReference type="Pfam" id="PF00929">
    <property type="entry name" value="RNase_T"/>
    <property type="match status" value="1"/>
</dbReference>
<dbReference type="SUPFAM" id="SSF53098">
    <property type="entry name" value="Ribonuclease H-like"/>
    <property type="match status" value="1"/>
</dbReference>
<dbReference type="GO" id="GO:0003676">
    <property type="term" value="F:nucleic acid binding"/>
    <property type="evidence" value="ECO:0007669"/>
    <property type="project" value="InterPro"/>
</dbReference>
<dbReference type="InterPro" id="IPR012337">
    <property type="entry name" value="RNaseH-like_sf"/>
</dbReference>
<protein>
    <recommendedName>
        <fullName evidence="1">Exonuclease domain-containing protein</fullName>
    </recommendedName>
</protein>
<sequence length="209" mass="23103">MLYFNPHLTLVSSCRMQSIHVAISTPSSYGFCFRLLAFFVEALHEIIEFPVVKLNLETLHTDSVFHTYVLPRVNPVLTQFCTELTGIRQEMIDGKPFLEDALILLIVSGAESLKQLILLLFLHLSLPLVPYAALSSVGLSSESANRSPSLKPSQEGQSIGDQKANQAGFQYLCIPPTQVLMPSEMIRKGNAFEGALPLFGLLLANFVHD</sequence>
<comment type="caution">
    <text evidence="2">The sequence shown here is derived from an EMBL/GenBank/DDBJ whole genome shotgun (WGS) entry which is preliminary data.</text>
</comment>
<accession>A0A448XDG7</accession>
<keyword evidence="3" id="KW-1185">Reference proteome</keyword>
<dbReference type="Gene3D" id="3.30.420.10">
    <property type="entry name" value="Ribonuclease H-like superfamily/Ribonuclease H"/>
    <property type="match status" value="1"/>
</dbReference>
<dbReference type="InterPro" id="IPR013520">
    <property type="entry name" value="Ribonucl_H"/>
</dbReference>
<dbReference type="Proteomes" id="UP000784294">
    <property type="component" value="Unassembled WGS sequence"/>
</dbReference>
<dbReference type="EMBL" id="CAAALY010247030">
    <property type="protein sequence ID" value="VEL34126.1"/>
    <property type="molecule type" value="Genomic_DNA"/>
</dbReference>
<feature type="domain" description="Exonuclease" evidence="1">
    <location>
        <begin position="43"/>
        <end position="101"/>
    </location>
</feature>
<evidence type="ECO:0000259" key="1">
    <source>
        <dbReference type="Pfam" id="PF00929"/>
    </source>
</evidence>
<dbReference type="InterPro" id="IPR051274">
    <property type="entry name" value="3-5_Exoribonuclease"/>
</dbReference>